<dbReference type="InterPro" id="IPR026350">
    <property type="entry name" value="GxxExxY"/>
</dbReference>
<dbReference type="Pfam" id="PF13366">
    <property type="entry name" value="PDDEXK_3"/>
    <property type="match status" value="1"/>
</dbReference>
<dbReference type="AlphaFoldDB" id="A0A423PYT3"/>
<keyword evidence="2" id="KW-1185">Reference proteome</keyword>
<evidence type="ECO:0000313" key="1">
    <source>
        <dbReference type="EMBL" id="ROO30759.1"/>
    </source>
</evidence>
<keyword evidence="1" id="KW-0830">Ubiquinone</keyword>
<dbReference type="InParanoid" id="A0A423PYT3"/>
<name>A0A423PYT3_9GAMM</name>
<accession>A0A423PYT3</accession>
<dbReference type="EMBL" id="AYKG01000010">
    <property type="protein sequence ID" value="ROO30759.1"/>
    <property type="molecule type" value="Genomic_DNA"/>
</dbReference>
<organism evidence="1 2">
    <name type="scientific">Salinisphaera japonica YTM-1</name>
    <dbReference type="NCBI Taxonomy" id="1209778"/>
    <lineage>
        <taxon>Bacteria</taxon>
        <taxon>Pseudomonadati</taxon>
        <taxon>Pseudomonadota</taxon>
        <taxon>Gammaproteobacteria</taxon>
        <taxon>Salinisphaerales</taxon>
        <taxon>Salinisphaeraceae</taxon>
        <taxon>Salinisphaera</taxon>
    </lineage>
</organism>
<dbReference type="Proteomes" id="UP000285310">
    <property type="component" value="Unassembled WGS sequence"/>
</dbReference>
<proteinExistence type="predicted"/>
<sequence length="132" mass="15154">MAVDKDKKTDHDPQTYAVIGAAMEVHRVLGSGFLEAVYQEALAAEFEVRDVSFQREASLFVAYKGRRLNCPYRADFVCFDDIIVETKALDRLTTNEQAQVLNYLKATGYERALLINFGQTRLEYRRLVRSRP</sequence>
<gene>
    <name evidence="1" type="ORF">SAJA_04520</name>
</gene>
<dbReference type="RefSeq" id="WP_123657449.1">
    <property type="nucleotide sequence ID" value="NZ_AYKG01000010.1"/>
</dbReference>
<evidence type="ECO:0000313" key="2">
    <source>
        <dbReference type="Proteomes" id="UP000285310"/>
    </source>
</evidence>
<dbReference type="OrthoDB" id="9806869at2"/>
<protein>
    <submittedName>
        <fullName evidence="1">NADH:ubiquinone oxidoreductase subunit 5</fullName>
    </submittedName>
</protein>
<reference evidence="1 2" key="1">
    <citation type="submission" date="2013-10" db="EMBL/GenBank/DDBJ databases">
        <title>Salinisphaera japonica YTM-1 Genome Sequencing.</title>
        <authorList>
            <person name="Lai Q."/>
            <person name="Li C."/>
            <person name="Shao Z."/>
        </authorList>
    </citation>
    <scope>NUCLEOTIDE SEQUENCE [LARGE SCALE GENOMIC DNA]</scope>
    <source>
        <strain evidence="1 2">YTM-1</strain>
    </source>
</reference>
<comment type="caution">
    <text evidence="1">The sequence shown here is derived from an EMBL/GenBank/DDBJ whole genome shotgun (WGS) entry which is preliminary data.</text>
</comment>
<dbReference type="NCBIfam" id="TIGR04256">
    <property type="entry name" value="GxxExxY"/>
    <property type="match status" value="1"/>
</dbReference>